<evidence type="ECO:0000256" key="7">
    <source>
        <dbReference type="ARBA" id="ARBA00048488"/>
    </source>
</evidence>
<evidence type="ECO:0000256" key="4">
    <source>
        <dbReference type="ARBA" id="ARBA00022723"/>
    </source>
</evidence>
<dbReference type="GO" id="GO:0030091">
    <property type="term" value="P:protein repair"/>
    <property type="evidence" value="ECO:0007669"/>
    <property type="project" value="InterPro"/>
</dbReference>
<evidence type="ECO:0000256" key="6">
    <source>
        <dbReference type="ARBA" id="ARBA00023002"/>
    </source>
</evidence>
<dbReference type="SUPFAM" id="SSF51316">
    <property type="entry name" value="Mss4-like"/>
    <property type="match status" value="1"/>
</dbReference>
<dbReference type="GO" id="GO:0046872">
    <property type="term" value="F:metal ion binding"/>
    <property type="evidence" value="ECO:0007669"/>
    <property type="project" value="UniProtKB-KW"/>
</dbReference>
<comment type="catalytic activity">
    <reaction evidence="7">
        <text>L-methionyl-[protein] + [thioredoxin]-disulfide + H2O = L-methionyl-(R)-S-oxide-[protein] + [thioredoxin]-dithiol</text>
        <dbReference type="Rhea" id="RHEA:24164"/>
        <dbReference type="Rhea" id="RHEA-COMP:10698"/>
        <dbReference type="Rhea" id="RHEA-COMP:10700"/>
        <dbReference type="Rhea" id="RHEA-COMP:12313"/>
        <dbReference type="Rhea" id="RHEA-COMP:12314"/>
        <dbReference type="ChEBI" id="CHEBI:15377"/>
        <dbReference type="ChEBI" id="CHEBI:16044"/>
        <dbReference type="ChEBI" id="CHEBI:29950"/>
        <dbReference type="ChEBI" id="CHEBI:45764"/>
        <dbReference type="ChEBI" id="CHEBI:50058"/>
        <dbReference type="EC" id="1.8.4.12"/>
    </reaction>
</comment>
<dbReference type="FunFam" id="2.170.150.20:FF:000001">
    <property type="entry name" value="Peptide methionine sulfoxide reductase MsrB"/>
    <property type="match status" value="1"/>
</dbReference>
<evidence type="ECO:0000256" key="1">
    <source>
        <dbReference type="ARBA" id="ARBA00001947"/>
    </source>
</evidence>
<dbReference type="Proteomes" id="UP000012024">
    <property type="component" value="Unassembled WGS sequence"/>
</dbReference>
<dbReference type="PANTHER" id="PTHR10173:SF52">
    <property type="entry name" value="METHIONINE-R-SULFOXIDE REDUCTASE B1"/>
    <property type="match status" value="1"/>
</dbReference>
<dbReference type="GO" id="GO:0006979">
    <property type="term" value="P:response to oxidative stress"/>
    <property type="evidence" value="ECO:0007669"/>
    <property type="project" value="InterPro"/>
</dbReference>
<evidence type="ECO:0000256" key="2">
    <source>
        <dbReference type="ARBA" id="ARBA00007174"/>
    </source>
</evidence>
<dbReference type="Pfam" id="PF01641">
    <property type="entry name" value="SelR"/>
    <property type="match status" value="1"/>
</dbReference>
<dbReference type="PATRIC" id="fig|1137281.3.peg.1355"/>
<dbReference type="NCBIfam" id="TIGR00357">
    <property type="entry name" value="peptide-methionine (R)-S-oxide reductase MsrB"/>
    <property type="match status" value="1"/>
</dbReference>
<comment type="cofactor">
    <cofactor evidence="1">
        <name>Zn(2+)</name>
        <dbReference type="ChEBI" id="CHEBI:29105"/>
    </cofactor>
</comment>
<dbReference type="eggNOG" id="COG0229">
    <property type="taxonomic scope" value="Bacteria"/>
</dbReference>
<keyword evidence="6" id="KW-0560">Oxidoreductase</keyword>
<dbReference type="EC" id="1.8.4.12" evidence="3"/>
<evidence type="ECO:0000259" key="8">
    <source>
        <dbReference type="PROSITE" id="PS51790"/>
    </source>
</evidence>
<dbReference type="GO" id="GO:0005737">
    <property type="term" value="C:cytoplasm"/>
    <property type="evidence" value="ECO:0007669"/>
    <property type="project" value="TreeGrafter"/>
</dbReference>
<dbReference type="InterPro" id="IPR011057">
    <property type="entry name" value="Mss4-like_sf"/>
</dbReference>
<evidence type="ECO:0000256" key="3">
    <source>
        <dbReference type="ARBA" id="ARBA00012499"/>
    </source>
</evidence>
<protein>
    <recommendedName>
        <fullName evidence="3">peptide-methionine (R)-S-oxide reductase</fullName>
        <ecNumber evidence="3">1.8.4.12</ecNumber>
    </recommendedName>
</protein>
<dbReference type="PANTHER" id="PTHR10173">
    <property type="entry name" value="METHIONINE SULFOXIDE REDUCTASE"/>
    <property type="match status" value="1"/>
</dbReference>
<dbReference type="AlphaFoldDB" id="M7N9V5"/>
<keyword evidence="5" id="KW-0862">Zinc</keyword>
<dbReference type="InterPro" id="IPR002579">
    <property type="entry name" value="Met_Sox_Rdtase_MsrB_dom"/>
</dbReference>
<dbReference type="EMBL" id="ANLA01000009">
    <property type="protein sequence ID" value="EMQ95243.1"/>
    <property type="molecule type" value="Genomic_DNA"/>
</dbReference>
<accession>M7N9V5</accession>
<reference evidence="9 10" key="1">
    <citation type="submission" date="2012-12" db="EMBL/GenBank/DDBJ databases">
        <title>Genome assembly of Formosa sp. AK20.</title>
        <authorList>
            <person name="Kumar R."/>
            <person name="Khatri I."/>
            <person name="Vaidya B."/>
            <person name="Subramanian S."/>
            <person name="Pinnaka A."/>
        </authorList>
    </citation>
    <scope>NUCLEOTIDE SEQUENCE [LARGE SCALE GENOMIC DNA]</scope>
    <source>
        <strain evidence="9 10">AK20</strain>
    </source>
</reference>
<evidence type="ECO:0000313" key="9">
    <source>
        <dbReference type="EMBL" id="EMQ95243.1"/>
    </source>
</evidence>
<dbReference type="InterPro" id="IPR028427">
    <property type="entry name" value="Met_Sox_Rdtase_MsrB"/>
</dbReference>
<proteinExistence type="inferred from homology"/>
<dbReference type="Gene3D" id="2.170.150.20">
    <property type="entry name" value="Peptide methionine sulfoxide reductase"/>
    <property type="match status" value="1"/>
</dbReference>
<name>M7N9V5_9FLAO</name>
<keyword evidence="4" id="KW-0479">Metal-binding</keyword>
<evidence type="ECO:0000256" key="5">
    <source>
        <dbReference type="ARBA" id="ARBA00022833"/>
    </source>
</evidence>
<keyword evidence="10" id="KW-1185">Reference proteome</keyword>
<sequence>MLNKKERTIKMLTWKDVIDYSVNGNPAPDKRVEKSDAEWQTILTPEQYRITRQKGTERPHSGALCKAHDAGKYNCVCCHAPLFDSTIKFESNSGWPSFTQPIQPNAIKYEKDTSFGMVRVEVMCNTCDAHLGHVFPDGPEPSGLRYCVNSESIILEKEV</sequence>
<comment type="caution">
    <text evidence="9">The sequence shown here is derived from an EMBL/GenBank/DDBJ whole genome shotgun (WGS) entry which is preliminary data.</text>
</comment>
<comment type="similarity">
    <text evidence="2">Belongs to the MsrB Met sulfoxide reductase family.</text>
</comment>
<evidence type="ECO:0000313" key="10">
    <source>
        <dbReference type="Proteomes" id="UP000012024"/>
    </source>
</evidence>
<feature type="domain" description="MsrB" evidence="8">
    <location>
        <begin position="36"/>
        <end position="158"/>
    </location>
</feature>
<dbReference type="GO" id="GO:0033743">
    <property type="term" value="F:peptide-methionine (R)-S-oxide reductase activity"/>
    <property type="evidence" value="ECO:0007669"/>
    <property type="project" value="UniProtKB-EC"/>
</dbReference>
<dbReference type="PROSITE" id="PS51790">
    <property type="entry name" value="MSRB"/>
    <property type="match status" value="1"/>
</dbReference>
<organism evidence="9 10">
    <name type="scientific">Xanthomarina gelatinilytica</name>
    <dbReference type="NCBI Taxonomy" id="1137281"/>
    <lineage>
        <taxon>Bacteria</taxon>
        <taxon>Pseudomonadati</taxon>
        <taxon>Bacteroidota</taxon>
        <taxon>Flavobacteriia</taxon>
        <taxon>Flavobacteriales</taxon>
        <taxon>Flavobacteriaceae</taxon>
        <taxon>Xanthomarina</taxon>
    </lineage>
</organism>
<gene>
    <name evidence="9" type="ORF">D778_02765</name>
</gene>